<feature type="domain" description="Apple" evidence="3">
    <location>
        <begin position="158"/>
        <end position="200"/>
    </location>
</feature>
<feature type="signal peptide" evidence="2">
    <location>
        <begin position="1"/>
        <end position="21"/>
    </location>
</feature>
<dbReference type="Pfam" id="PF00024">
    <property type="entry name" value="PAN_1"/>
    <property type="match status" value="1"/>
</dbReference>
<dbReference type="Proteomes" id="UP000266234">
    <property type="component" value="Unassembled WGS sequence"/>
</dbReference>
<evidence type="ECO:0000256" key="2">
    <source>
        <dbReference type="SAM" id="SignalP"/>
    </source>
</evidence>
<gene>
    <name evidence="4" type="ORF">FLONG3_5213</name>
</gene>
<accession>A0A395SWW9</accession>
<evidence type="ECO:0000256" key="1">
    <source>
        <dbReference type="SAM" id="MobiDB-lite"/>
    </source>
</evidence>
<dbReference type="EMBL" id="PXOG01000112">
    <property type="protein sequence ID" value="RGP76552.1"/>
    <property type="molecule type" value="Genomic_DNA"/>
</dbReference>
<organism evidence="4 5">
    <name type="scientific">Fusarium longipes</name>
    <dbReference type="NCBI Taxonomy" id="694270"/>
    <lineage>
        <taxon>Eukaryota</taxon>
        <taxon>Fungi</taxon>
        <taxon>Dikarya</taxon>
        <taxon>Ascomycota</taxon>
        <taxon>Pezizomycotina</taxon>
        <taxon>Sordariomycetes</taxon>
        <taxon>Hypocreomycetidae</taxon>
        <taxon>Hypocreales</taxon>
        <taxon>Nectriaceae</taxon>
        <taxon>Fusarium</taxon>
    </lineage>
</organism>
<dbReference type="SUPFAM" id="SSF57414">
    <property type="entry name" value="Hairpin loop containing domain-like"/>
    <property type="match status" value="1"/>
</dbReference>
<feature type="chain" id="PRO_5017367031" description="Apple domain-containing protein" evidence="2">
    <location>
        <begin position="22"/>
        <end position="215"/>
    </location>
</feature>
<keyword evidence="2" id="KW-0732">Signal</keyword>
<proteinExistence type="predicted"/>
<evidence type="ECO:0000259" key="3">
    <source>
        <dbReference type="Pfam" id="PF00024"/>
    </source>
</evidence>
<evidence type="ECO:0000313" key="5">
    <source>
        <dbReference type="Proteomes" id="UP000266234"/>
    </source>
</evidence>
<name>A0A395SWW9_9HYPO</name>
<evidence type="ECO:0000313" key="4">
    <source>
        <dbReference type="EMBL" id="RGP76552.1"/>
    </source>
</evidence>
<sequence length="215" mass="22175">MSRFSLLAASVAVLALSGVNAGPCRPVTSVITSLETATTSIEASESTPTLEPTATTETVVIETSTVAVSTSETAATSVETTETVSTVDDSTTIELPTTTDVPTTIDAPTTTTETATSVSATSAAPDSGSDGSCASLSNPYTSPDGIRFEPRCRTGLQSPVTAAIRTVDNFEDCVMQCANVEGCNAVMYIESIQRCYLITSWEGTYDAGLDSAIVI</sequence>
<comment type="caution">
    <text evidence="4">The sequence shown here is derived from an EMBL/GenBank/DDBJ whole genome shotgun (WGS) entry which is preliminary data.</text>
</comment>
<keyword evidence="5" id="KW-1185">Reference proteome</keyword>
<dbReference type="Gene3D" id="3.50.4.10">
    <property type="entry name" value="Hepatocyte Growth Factor"/>
    <property type="match status" value="1"/>
</dbReference>
<protein>
    <recommendedName>
        <fullName evidence="3">Apple domain-containing protein</fullName>
    </recommendedName>
</protein>
<feature type="compositionally biased region" description="Polar residues" evidence="1">
    <location>
        <begin position="129"/>
        <end position="138"/>
    </location>
</feature>
<dbReference type="InterPro" id="IPR003609">
    <property type="entry name" value="Pan_app"/>
</dbReference>
<dbReference type="OrthoDB" id="5105034at2759"/>
<feature type="compositionally biased region" description="Low complexity" evidence="1">
    <location>
        <begin position="94"/>
        <end position="127"/>
    </location>
</feature>
<reference evidence="4 5" key="1">
    <citation type="journal article" date="2018" name="PLoS Pathog.">
        <title>Evolution of structural diversity of trichothecenes, a family of toxins produced by plant pathogenic and entomopathogenic fungi.</title>
        <authorList>
            <person name="Proctor R.H."/>
            <person name="McCormick S.P."/>
            <person name="Kim H.S."/>
            <person name="Cardoza R.E."/>
            <person name="Stanley A.M."/>
            <person name="Lindo L."/>
            <person name="Kelly A."/>
            <person name="Brown D.W."/>
            <person name="Lee T."/>
            <person name="Vaughan M.M."/>
            <person name="Alexander N.J."/>
            <person name="Busman M."/>
            <person name="Gutierrez S."/>
        </authorList>
    </citation>
    <scope>NUCLEOTIDE SEQUENCE [LARGE SCALE GENOMIC DNA]</scope>
    <source>
        <strain evidence="4 5">NRRL 20695</strain>
    </source>
</reference>
<feature type="region of interest" description="Disordered" evidence="1">
    <location>
        <begin position="94"/>
        <end position="138"/>
    </location>
</feature>
<dbReference type="AlphaFoldDB" id="A0A395SWW9"/>